<dbReference type="InterPro" id="IPR029063">
    <property type="entry name" value="SAM-dependent_MTases_sf"/>
</dbReference>
<gene>
    <name evidence="2" type="ORF">CCMP2556_LOCUS27072</name>
</gene>
<evidence type="ECO:0000313" key="2">
    <source>
        <dbReference type="EMBL" id="CAK9054059.1"/>
    </source>
</evidence>
<dbReference type="Proteomes" id="UP001642484">
    <property type="component" value="Unassembled WGS sequence"/>
</dbReference>
<dbReference type="SUPFAM" id="SSF53335">
    <property type="entry name" value="S-adenosyl-L-methionine-dependent methyltransferases"/>
    <property type="match status" value="1"/>
</dbReference>
<protein>
    <submittedName>
        <fullName evidence="2">Uncharacterized protein</fullName>
    </submittedName>
</protein>
<feature type="signal peptide" evidence="1">
    <location>
        <begin position="1"/>
        <end position="18"/>
    </location>
</feature>
<keyword evidence="1" id="KW-0732">Signal</keyword>
<dbReference type="EMBL" id="CAXAMN010019335">
    <property type="protein sequence ID" value="CAK9054059.1"/>
    <property type="molecule type" value="Genomic_DNA"/>
</dbReference>
<reference evidence="2 3" key="1">
    <citation type="submission" date="2024-02" db="EMBL/GenBank/DDBJ databases">
        <authorList>
            <person name="Chen Y."/>
            <person name="Shah S."/>
            <person name="Dougan E. K."/>
            <person name="Thang M."/>
            <person name="Chan C."/>
        </authorList>
    </citation>
    <scope>NUCLEOTIDE SEQUENCE [LARGE SCALE GENOMIC DNA]</scope>
</reference>
<comment type="caution">
    <text evidence="2">The sequence shown here is derived from an EMBL/GenBank/DDBJ whole genome shotgun (WGS) entry which is preliminary data.</text>
</comment>
<sequence>MLATLALLQSAAAAAAEAACDAVGICECQAKCSVNGFQLSEGHPDCSASLDGSPQDVLNPKGMQQYDAAVRGNEEQALCDLLHCRLDCIQHCSGQLEAFTEQCEGINSMLPNCRVNCATNSPNTSTRELAVCLVGQLRGVCKAEDFSSLFNIVLANFASVDVFLVFPDESCHKDVAVFKAAASIFRHNDLRVFPHCQSDELTPAETQFMQWFLTHEWWATHWHGLGYGGNNNTPALRRMMLSGKHSSACSKKLEIQSPWTKYDFVARVRPDVEWFSFVDRNSLKSTVPGSLLTNFVAMPIQGVVEDTFAIGSWNDMQKYFSFYQENILNVDQLELTNVPWCVVHATLRNSKHCKKLFPENLLEEHLRSKDLQIQKRQKICFERVAPCMQRRNHYCSKYKQHQRGYFQSHPRDFLKGDRDFFLTASGSYADYDTILAARVVHFFLSEAVRLGHPPRLVDMGCGRGSYVEVFKSWGFPVIGIDGNAVITRSIAKHSFLWDLTDRIDLKRAFENDKRLCNFFHLTHNSKEEQDHVKEVFTAIGHGDLRLSVFAVVPQIHATHYWASKHPEGHAEEALMDEETMMNYLCTLCCADMRCAAFAFTEDGGALLSWFLANSTDIISFQPEGGHIWYQANAAPFVNTSAIFDVPGPGNPLAFQLQMGFSSSSSKPQRTFFVTKG</sequence>
<name>A0ABP0MRJ0_9DINO</name>
<keyword evidence="3" id="KW-1185">Reference proteome</keyword>
<evidence type="ECO:0000256" key="1">
    <source>
        <dbReference type="SAM" id="SignalP"/>
    </source>
</evidence>
<feature type="chain" id="PRO_5045119704" evidence="1">
    <location>
        <begin position="19"/>
        <end position="676"/>
    </location>
</feature>
<proteinExistence type="predicted"/>
<evidence type="ECO:0000313" key="3">
    <source>
        <dbReference type="Proteomes" id="UP001642484"/>
    </source>
</evidence>
<accession>A0ABP0MRJ0</accession>
<organism evidence="2 3">
    <name type="scientific">Durusdinium trenchii</name>
    <dbReference type="NCBI Taxonomy" id="1381693"/>
    <lineage>
        <taxon>Eukaryota</taxon>
        <taxon>Sar</taxon>
        <taxon>Alveolata</taxon>
        <taxon>Dinophyceae</taxon>
        <taxon>Suessiales</taxon>
        <taxon>Symbiodiniaceae</taxon>
        <taxon>Durusdinium</taxon>
    </lineage>
</organism>